<dbReference type="VEuPathDB" id="FungiDB:CIHG_00715"/>
<dbReference type="EMBL" id="DS016982">
    <property type="protein sequence ID" value="KMU82932.1"/>
    <property type="molecule type" value="Genomic_DNA"/>
</dbReference>
<sequence length="168" mass="19354">MSKAALEWIGNVYYLELQSWDVDRREKYWRFAILRSRQLESAQNPPWNGIIAQIQAALRAIGLCRRGYCLLMRVEAGDVDTKPQKSWFALEFAQIPIDNDDALSINAPLSIFAPRYDALHTCKFYTTRHQQNVSVHLHPFGQHPAHLPPLPTSQSYDPEYAKSTIALW</sequence>
<gene>
    <name evidence="1" type="ORF">CIHG_00715</name>
</gene>
<protein>
    <submittedName>
        <fullName evidence="1">Uncharacterized protein</fullName>
    </submittedName>
</protein>
<evidence type="ECO:0000313" key="1">
    <source>
        <dbReference type="EMBL" id="KMU82932.1"/>
    </source>
</evidence>
<dbReference type="Proteomes" id="UP000054563">
    <property type="component" value="Unassembled WGS sequence"/>
</dbReference>
<name>A0A0J8RDD4_COCIT</name>
<reference evidence="2" key="1">
    <citation type="journal article" date="2010" name="Genome Res.">
        <title>Population genomic sequencing of Coccidioides fungi reveals recent hybridization and transposon control.</title>
        <authorList>
            <person name="Neafsey D.E."/>
            <person name="Barker B.M."/>
            <person name="Sharpton T.J."/>
            <person name="Stajich J.E."/>
            <person name="Park D.J."/>
            <person name="Whiston E."/>
            <person name="Hung C.-Y."/>
            <person name="McMahan C."/>
            <person name="White J."/>
            <person name="Sykes S."/>
            <person name="Heiman D."/>
            <person name="Young S."/>
            <person name="Zeng Q."/>
            <person name="Abouelleil A."/>
            <person name="Aftuck L."/>
            <person name="Bessette D."/>
            <person name="Brown A."/>
            <person name="FitzGerald M."/>
            <person name="Lui A."/>
            <person name="Macdonald J.P."/>
            <person name="Priest M."/>
            <person name="Orbach M.J."/>
            <person name="Galgiani J.N."/>
            <person name="Kirkland T.N."/>
            <person name="Cole G.T."/>
            <person name="Birren B.W."/>
            <person name="Henn M.R."/>
            <person name="Taylor J.W."/>
            <person name="Rounsley S.D."/>
        </authorList>
    </citation>
    <scope>NUCLEOTIDE SEQUENCE [LARGE SCALE GENOMIC DNA]</scope>
    <source>
        <strain evidence="2">H538.4</strain>
    </source>
</reference>
<organism evidence="1 2">
    <name type="scientific">Coccidioides immitis H538.4</name>
    <dbReference type="NCBI Taxonomy" id="396776"/>
    <lineage>
        <taxon>Eukaryota</taxon>
        <taxon>Fungi</taxon>
        <taxon>Dikarya</taxon>
        <taxon>Ascomycota</taxon>
        <taxon>Pezizomycotina</taxon>
        <taxon>Eurotiomycetes</taxon>
        <taxon>Eurotiomycetidae</taxon>
        <taxon>Onygenales</taxon>
        <taxon>Onygenaceae</taxon>
        <taxon>Coccidioides</taxon>
    </lineage>
</organism>
<accession>A0A0J8RDD4</accession>
<proteinExistence type="predicted"/>
<dbReference type="AlphaFoldDB" id="A0A0J8RDD4"/>
<evidence type="ECO:0000313" key="2">
    <source>
        <dbReference type="Proteomes" id="UP000054563"/>
    </source>
</evidence>